<dbReference type="InterPro" id="IPR008928">
    <property type="entry name" value="6-hairpin_glycosidase_sf"/>
</dbReference>
<dbReference type="AlphaFoldDB" id="A0A840CWL9"/>
<dbReference type="InterPro" id="IPR008929">
    <property type="entry name" value="Chondroitin_lyas"/>
</dbReference>
<gene>
    <name evidence="3" type="ORF">GGR06_002281</name>
</gene>
<dbReference type="RefSeq" id="WP_183208664.1">
    <property type="nucleotide sequence ID" value="NZ_JACIER010000008.1"/>
</dbReference>
<dbReference type="SUPFAM" id="SSF48208">
    <property type="entry name" value="Six-hairpin glycosidases"/>
    <property type="match status" value="1"/>
</dbReference>
<organism evidence="3 4">
    <name type="scientific">Bacteroides reticulotermitis</name>
    <dbReference type="NCBI Taxonomy" id="1133319"/>
    <lineage>
        <taxon>Bacteria</taxon>
        <taxon>Pseudomonadati</taxon>
        <taxon>Bacteroidota</taxon>
        <taxon>Bacteroidia</taxon>
        <taxon>Bacteroidales</taxon>
        <taxon>Bacteroidaceae</taxon>
        <taxon>Bacteroides</taxon>
    </lineage>
</organism>
<name>A0A840CWL9_9BACE</name>
<dbReference type="PANTHER" id="PTHR33886">
    <property type="entry name" value="UNSATURATED RHAMNOGALACTURONAN HYDROLASE (EUROFUNG)"/>
    <property type="match status" value="1"/>
</dbReference>
<keyword evidence="4" id="KW-1185">Reference proteome</keyword>
<dbReference type="InterPro" id="IPR010905">
    <property type="entry name" value="Glyco_hydro_88"/>
</dbReference>
<evidence type="ECO:0000256" key="1">
    <source>
        <dbReference type="ARBA" id="ARBA00022801"/>
    </source>
</evidence>
<evidence type="ECO:0000313" key="4">
    <source>
        <dbReference type="Proteomes" id="UP000560658"/>
    </source>
</evidence>
<dbReference type="InterPro" id="IPR012341">
    <property type="entry name" value="6hp_glycosidase-like_sf"/>
</dbReference>
<keyword evidence="2" id="KW-0732">Signal</keyword>
<dbReference type="GO" id="GO:0016787">
    <property type="term" value="F:hydrolase activity"/>
    <property type="evidence" value="ECO:0007669"/>
    <property type="project" value="UniProtKB-KW"/>
</dbReference>
<dbReference type="Pfam" id="PF07470">
    <property type="entry name" value="Glyco_hydro_88"/>
    <property type="match status" value="1"/>
</dbReference>
<feature type="signal peptide" evidence="2">
    <location>
        <begin position="1"/>
        <end position="22"/>
    </location>
</feature>
<proteinExistence type="predicted"/>
<evidence type="ECO:0000313" key="3">
    <source>
        <dbReference type="EMBL" id="MBB4044487.1"/>
    </source>
</evidence>
<sequence length="980" mass="111188">MKKKLLTLILCMSYLCAINAQSFSKSEVKQSMRRVADWQIAHYNKAIYGDLNWVNATFYLGLAHWAAVAEQTDQDDSYYKWLLRLGNRNYWQVDQRMYHADDICISQAYLYLYEKYKRKGMLIPTLARAEWVATHPSSGSFRLDYSDGSTLERWTWCDALFMAPPVYMKLYNITGDKKFIRFMDKEYKATYDYLFDKDENLFYRDHRYFTMKEANGAKVFWGRGNGWVLGGLVEILRELPAKSKYRPFYEELFKKLCHRIAGLQSSDGFWHASLLDPASYPSPETSGSGFFVYALAYGINEGLLPAEKMLPVVDKGWKALLSAVEEDGKLGYVQPIGADPKKVTRQMTEVYGPGAFLLAGTEIYRMAQDAPREHTNISPIRVREIAEMLSDKPQGIGVSYKDRTFWEKVKQSDDVQQLLLEEAPLLLKKGMPPFVDSLYLHLNKTNIRLPGEDMMNARYQYLFRLTLAECVENKRRYVRAIEEALIALCNQKSWSIPAHDRNLNNYKGTDYYVDLVVATAGNGIAQCVAMLDDRLSPEVKARVQCAFREKMFRPVYRSLEETKPFGWFTVTNNWNSVCLAGVTGAALTLLPDKEERAYFIAAAEKYNVYGMKGYADDGYCSEGVGYYNYGFRAYILLREEVCRATQGKIDFFRNSKFVRIAQYGKKIQIVNGICPAYSDCRIGLSPDKSIIDYCDQALGIVSSKEQSTFPVGENFSLQLLEFFPIQAWKIEKNDEIRQALQDESDLLRAYYNQADVLIARPAEGTSCRLAISAKGGNNAESHNHNDIGSYAVVLGDRTMAGDQGGPFSYPGDYFDSGAPEKYKIKGSFGHPVPLVDGVTQSTGIKAKGVVLKKEFTNEKDVFSIDLTSAYSTPNLDKLTRTFVYERQGAGNFSVNDEFTAKVPIRFETAVTTQTNWSILDDTHLLLTTETEQMVISIEASGAVKFTHEVIEVNSPAYTRIGIVLKDQARTGYIRLSMSAK</sequence>
<protein>
    <submittedName>
        <fullName evidence="3">Rhamnogalacturonyl hydrolase YesR</fullName>
    </submittedName>
</protein>
<dbReference type="SUPFAM" id="SSF48230">
    <property type="entry name" value="Chondroitin AC/alginate lyase"/>
    <property type="match status" value="1"/>
</dbReference>
<dbReference type="EMBL" id="JACIER010000008">
    <property type="protein sequence ID" value="MBB4044487.1"/>
    <property type="molecule type" value="Genomic_DNA"/>
</dbReference>
<dbReference type="InterPro" id="IPR052043">
    <property type="entry name" value="PolySaccharide_Degr_Enz"/>
</dbReference>
<dbReference type="Gene3D" id="2.70.98.70">
    <property type="match status" value="1"/>
</dbReference>
<dbReference type="Gene3D" id="1.50.10.10">
    <property type="match status" value="1"/>
</dbReference>
<dbReference type="GO" id="GO:0005975">
    <property type="term" value="P:carbohydrate metabolic process"/>
    <property type="evidence" value="ECO:0007669"/>
    <property type="project" value="InterPro"/>
</dbReference>
<dbReference type="PANTHER" id="PTHR33886:SF8">
    <property type="entry name" value="UNSATURATED RHAMNOGALACTURONAN HYDROLASE (EUROFUNG)"/>
    <property type="match status" value="1"/>
</dbReference>
<comment type="caution">
    <text evidence="3">The sequence shown here is derived from an EMBL/GenBank/DDBJ whole genome shotgun (WGS) entry which is preliminary data.</text>
</comment>
<reference evidence="3" key="1">
    <citation type="submission" date="2020-08" db="EMBL/GenBank/DDBJ databases">
        <title>Genomic Encyclopedia of Type Strains, Phase IV (KMG-IV): sequencing the most valuable type-strain genomes for metagenomic binning, comparative biology and taxonomic classification.</title>
        <authorList>
            <person name="Goeker M."/>
        </authorList>
    </citation>
    <scope>NUCLEOTIDE SEQUENCE [LARGE SCALE GENOMIC DNA]</scope>
    <source>
        <strain evidence="3">DSM 105720</strain>
    </source>
</reference>
<feature type="chain" id="PRO_5032377466" evidence="2">
    <location>
        <begin position="23"/>
        <end position="980"/>
    </location>
</feature>
<accession>A0A840CWL9</accession>
<dbReference type="Proteomes" id="UP000560658">
    <property type="component" value="Unassembled WGS sequence"/>
</dbReference>
<dbReference type="Gene3D" id="1.50.10.100">
    <property type="entry name" value="Chondroitin AC/alginate lyase"/>
    <property type="match status" value="1"/>
</dbReference>
<keyword evidence="1 3" id="KW-0378">Hydrolase</keyword>
<evidence type="ECO:0000256" key="2">
    <source>
        <dbReference type="SAM" id="SignalP"/>
    </source>
</evidence>